<dbReference type="InterPro" id="IPR036390">
    <property type="entry name" value="WH_DNA-bd_sf"/>
</dbReference>
<evidence type="ECO:0000313" key="2">
    <source>
        <dbReference type="EMBL" id="OGC41141.1"/>
    </source>
</evidence>
<protein>
    <recommendedName>
        <fullName evidence="1">Schlafen AlbA-2 domain-containing protein</fullName>
    </recommendedName>
</protein>
<dbReference type="Proteomes" id="UP000179242">
    <property type="component" value="Unassembled WGS sequence"/>
</dbReference>
<evidence type="ECO:0000259" key="1">
    <source>
        <dbReference type="Pfam" id="PF04326"/>
    </source>
</evidence>
<dbReference type="SUPFAM" id="SSF46785">
    <property type="entry name" value="Winged helix' DNA-binding domain"/>
    <property type="match status" value="1"/>
</dbReference>
<dbReference type="InterPro" id="IPR036388">
    <property type="entry name" value="WH-like_DNA-bd_sf"/>
</dbReference>
<accession>A0A1F4U8B3</accession>
<dbReference type="Pfam" id="PF04326">
    <property type="entry name" value="SLFN_AlbA_2"/>
    <property type="match status" value="1"/>
</dbReference>
<evidence type="ECO:0000313" key="3">
    <source>
        <dbReference type="Proteomes" id="UP000179242"/>
    </source>
</evidence>
<gene>
    <name evidence="2" type="ORF">A2438_07370</name>
</gene>
<organism evidence="2 3">
    <name type="scientific">candidate division WOR-1 bacterium RIFOXYC2_FULL_46_14</name>
    <dbReference type="NCBI Taxonomy" id="1802587"/>
    <lineage>
        <taxon>Bacteria</taxon>
        <taxon>Bacillati</taxon>
        <taxon>Saganbacteria</taxon>
    </lineage>
</organism>
<comment type="caution">
    <text evidence="2">The sequence shown here is derived from an EMBL/GenBank/DDBJ whole genome shotgun (WGS) entry which is preliminary data.</text>
</comment>
<dbReference type="InterPro" id="IPR007421">
    <property type="entry name" value="Schlafen_AlbA_2_dom"/>
</dbReference>
<sequence length="199" mass="22549">MDLLGQGEGQTLEFEKQVPPPEDIARDIIAFANADGGKIVYGIDDKNKHLLGAMIGDDFEDDIKEILLKRCSPKIHVDIEIFNHGVKRIVIITVPEGDEKPYRTDDIAYIRDGAVSRPAREEEEKQITNPWGGYGLNKRQLRAMQMIAEHGSICNREYREAFNISHKTAHIELTMLSDKKLVLTQGQGRSTCYVMPRQE</sequence>
<reference evidence="2 3" key="1">
    <citation type="journal article" date="2016" name="Nat. Commun.">
        <title>Thousands of microbial genomes shed light on interconnected biogeochemical processes in an aquifer system.</title>
        <authorList>
            <person name="Anantharaman K."/>
            <person name="Brown C.T."/>
            <person name="Hug L.A."/>
            <person name="Sharon I."/>
            <person name="Castelle C.J."/>
            <person name="Probst A.J."/>
            <person name="Thomas B.C."/>
            <person name="Singh A."/>
            <person name="Wilkins M.J."/>
            <person name="Karaoz U."/>
            <person name="Brodie E.L."/>
            <person name="Williams K.H."/>
            <person name="Hubbard S.S."/>
            <person name="Banfield J.F."/>
        </authorList>
    </citation>
    <scope>NUCLEOTIDE SEQUENCE [LARGE SCALE GENOMIC DNA]</scope>
</reference>
<dbReference type="EMBL" id="MEUJ01000001">
    <property type="protein sequence ID" value="OGC41141.1"/>
    <property type="molecule type" value="Genomic_DNA"/>
</dbReference>
<dbReference type="Gene3D" id="3.30.950.30">
    <property type="entry name" value="Schlafen, AAA domain"/>
    <property type="match status" value="1"/>
</dbReference>
<dbReference type="AlphaFoldDB" id="A0A1F4U8B3"/>
<dbReference type="InterPro" id="IPR038461">
    <property type="entry name" value="Schlafen_AlbA_2_dom_sf"/>
</dbReference>
<dbReference type="Gene3D" id="1.10.10.10">
    <property type="entry name" value="Winged helix-like DNA-binding domain superfamily/Winged helix DNA-binding domain"/>
    <property type="match status" value="1"/>
</dbReference>
<proteinExistence type="predicted"/>
<name>A0A1F4U8B3_UNCSA</name>
<dbReference type="PANTHER" id="PTHR30595:SF6">
    <property type="entry name" value="SCHLAFEN ALBA-2 DOMAIN-CONTAINING PROTEIN"/>
    <property type="match status" value="1"/>
</dbReference>
<feature type="domain" description="Schlafen AlbA-2" evidence="1">
    <location>
        <begin position="8"/>
        <end position="119"/>
    </location>
</feature>
<dbReference type="PANTHER" id="PTHR30595">
    <property type="entry name" value="GLPR-RELATED TRANSCRIPTIONAL REPRESSOR"/>
    <property type="match status" value="1"/>
</dbReference>